<dbReference type="EMBL" id="JBBKXY010000001">
    <property type="protein sequence ID" value="MFD3292998.1"/>
    <property type="molecule type" value="Genomic_DNA"/>
</dbReference>
<keyword evidence="4" id="KW-1185">Reference proteome</keyword>
<comment type="subcellular location">
    <subcellularLocation>
        <location evidence="2">Cytoplasm</location>
    </subcellularLocation>
</comment>
<evidence type="ECO:0000313" key="3">
    <source>
        <dbReference type="EMBL" id="MFD3292998.1"/>
    </source>
</evidence>
<evidence type="ECO:0000313" key="4">
    <source>
        <dbReference type="Proteomes" id="UP001598112"/>
    </source>
</evidence>
<dbReference type="InterPro" id="IPR000238">
    <property type="entry name" value="RbfA"/>
</dbReference>
<dbReference type="PANTHER" id="PTHR33515:SF1">
    <property type="entry name" value="RIBOSOME-BINDING FACTOR A, CHLOROPLASTIC-RELATED"/>
    <property type="match status" value="1"/>
</dbReference>
<dbReference type="NCBIfam" id="TIGR00082">
    <property type="entry name" value="rbfA"/>
    <property type="match status" value="1"/>
</dbReference>
<name>A0ABW6D454_9BACT</name>
<comment type="similarity">
    <text evidence="2">Belongs to the RbfA family.</text>
</comment>
<protein>
    <recommendedName>
        <fullName evidence="2">Ribosome-binding factor A</fullName>
    </recommendedName>
</protein>
<proteinExistence type="inferred from homology"/>
<gene>
    <name evidence="2 3" type="primary">rbfA</name>
    <name evidence="3" type="ORF">SKC35_04810</name>
</gene>
<accession>A0ABW6D454</accession>
<evidence type="ECO:0000256" key="2">
    <source>
        <dbReference type="HAMAP-Rule" id="MF_00003"/>
    </source>
</evidence>
<dbReference type="InterPro" id="IPR015946">
    <property type="entry name" value="KH_dom-like_a/b"/>
</dbReference>
<dbReference type="PANTHER" id="PTHR33515">
    <property type="entry name" value="RIBOSOME-BINDING FACTOR A, CHLOROPLASTIC-RELATED"/>
    <property type="match status" value="1"/>
</dbReference>
<keyword evidence="2" id="KW-0963">Cytoplasm</keyword>
<dbReference type="HAMAP" id="MF_00003">
    <property type="entry name" value="RbfA"/>
    <property type="match status" value="1"/>
</dbReference>
<dbReference type="Pfam" id="PF02033">
    <property type="entry name" value="RBFA"/>
    <property type="match status" value="1"/>
</dbReference>
<sequence>METKRQQKFGRQIQKDLSDIFQKEFKMLFENGMVTVTEVKISPDLSVARCYLSFLLIDDREAVMDQIELQNKAIRNALANRIRKQVRIIPNLVFFLDDTAAYAAKIEALFEGLVIPPAEGDVPNRVADEID</sequence>
<dbReference type="SUPFAM" id="SSF89919">
    <property type="entry name" value="Ribosome-binding factor A, RbfA"/>
    <property type="match status" value="1"/>
</dbReference>
<comment type="function">
    <text evidence="2">One of several proteins that assist in the late maturation steps of the functional core of the 30S ribosomal subunit. Associates with free 30S ribosomal subunits (but not with 30S subunits that are part of 70S ribosomes or polysomes). Required for efficient processing of 16S rRNA. May interact with the 5'-terminal helix region of 16S rRNA.</text>
</comment>
<dbReference type="Gene3D" id="3.30.300.20">
    <property type="match status" value="1"/>
</dbReference>
<comment type="caution">
    <text evidence="3">The sequence shown here is derived from an EMBL/GenBank/DDBJ whole genome shotgun (WGS) entry which is preliminary data.</text>
</comment>
<dbReference type="Proteomes" id="UP001598112">
    <property type="component" value="Unassembled WGS sequence"/>
</dbReference>
<dbReference type="InterPro" id="IPR023799">
    <property type="entry name" value="RbfA_dom_sf"/>
</dbReference>
<reference evidence="3 4" key="1">
    <citation type="submission" date="2024-03" db="EMBL/GenBank/DDBJ databases">
        <title>Aquirufa genome sequencing.</title>
        <authorList>
            <person name="Pitt A."/>
            <person name="Hahn M.W."/>
        </authorList>
    </citation>
    <scope>NUCLEOTIDE SEQUENCE [LARGE SCALE GENOMIC DNA]</scope>
    <source>
        <strain evidence="3 4">KTFRIE-69F</strain>
    </source>
</reference>
<keyword evidence="1 2" id="KW-0690">Ribosome biogenesis</keyword>
<dbReference type="RefSeq" id="WP_377978296.1">
    <property type="nucleotide sequence ID" value="NZ_JBBKXY010000001.1"/>
</dbReference>
<organism evidence="3 4">
    <name type="scientific">Aquirufa originis</name>
    <dbReference type="NCBI Taxonomy" id="3096514"/>
    <lineage>
        <taxon>Bacteria</taxon>
        <taxon>Pseudomonadati</taxon>
        <taxon>Bacteroidota</taxon>
        <taxon>Cytophagia</taxon>
        <taxon>Cytophagales</taxon>
        <taxon>Flectobacillaceae</taxon>
        <taxon>Aquirufa</taxon>
    </lineage>
</organism>
<comment type="subunit">
    <text evidence="2">Monomer. Binds 30S ribosomal subunits, but not 50S ribosomal subunits or 70S ribosomes.</text>
</comment>
<evidence type="ECO:0000256" key="1">
    <source>
        <dbReference type="ARBA" id="ARBA00022517"/>
    </source>
</evidence>